<evidence type="ECO:0000313" key="1">
    <source>
        <dbReference type="EMBL" id="MDX8033530.1"/>
    </source>
</evidence>
<sequence>MNRLLGIVVLRLRSAADRRQPVVPEVGQHGEGLVKHLWIALTLMTVAACTPTPSAAPAPTSAAPKLRDLAAVDACTLLVASDFAKPLTKAPEPLSSPLSCRWAIEAQTVWMSIENESLEEAKARVGREGSELKVEGHQAWWGVQFESSDDPPTSTGVVVTELAPDRVLVMHASRTPPNYDIGMVARTRSVAVVQRLFS</sequence>
<proteinExistence type="predicted"/>
<evidence type="ECO:0008006" key="3">
    <source>
        <dbReference type="Google" id="ProtNLM"/>
    </source>
</evidence>
<comment type="caution">
    <text evidence="1">The sequence shown here is derived from an EMBL/GenBank/DDBJ whole genome shotgun (WGS) entry which is preliminary data.</text>
</comment>
<protein>
    <recommendedName>
        <fullName evidence="3">DUF3558 domain-containing protein</fullName>
    </recommendedName>
</protein>
<name>A0ABU4T5U3_9PSEU</name>
<dbReference type="Proteomes" id="UP001285521">
    <property type="component" value="Unassembled WGS sequence"/>
</dbReference>
<accession>A0ABU4T5U3</accession>
<gene>
    <name evidence="1" type="ORF">SK803_25200</name>
</gene>
<keyword evidence="2" id="KW-1185">Reference proteome</keyword>
<organism evidence="1 2">
    <name type="scientific">Lentzea miocenica</name>
    <dbReference type="NCBI Taxonomy" id="3095431"/>
    <lineage>
        <taxon>Bacteria</taxon>
        <taxon>Bacillati</taxon>
        <taxon>Actinomycetota</taxon>
        <taxon>Actinomycetes</taxon>
        <taxon>Pseudonocardiales</taxon>
        <taxon>Pseudonocardiaceae</taxon>
        <taxon>Lentzea</taxon>
    </lineage>
</organism>
<reference evidence="1 2" key="1">
    <citation type="submission" date="2023-11" db="EMBL/GenBank/DDBJ databases">
        <title>Lentzea sokolovensis, sp. nov., Lentzea kristufkii, sp. nov., and Lentzea miocenensis, sp. nov., rare actinobacteria from Sokolov Coal Basin, Miocene lacustrine sediment, Czech Republic.</title>
        <authorList>
            <person name="Lara A."/>
            <person name="Kotroba L."/>
            <person name="Nouioui I."/>
            <person name="Neumann-Schaal M."/>
            <person name="Mast Y."/>
            <person name="Chronakova A."/>
        </authorList>
    </citation>
    <scope>NUCLEOTIDE SEQUENCE [LARGE SCALE GENOMIC DNA]</scope>
    <source>
        <strain evidence="1 2">BCCO 10_0856</strain>
    </source>
</reference>
<evidence type="ECO:0000313" key="2">
    <source>
        <dbReference type="Proteomes" id="UP001285521"/>
    </source>
</evidence>
<dbReference type="RefSeq" id="WP_319968558.1">
    <property type="nucleotide sequence ID" value="NZ_JAXAVW010000021.1"/>
</dbReference>
<dbReference type="EMBL" id="JAXAVW010000021">
    <property type="protein sequence ID" value="MDX8033530.1"/>
    <property type="molecule type" value="Genomic_DNA"/>
</dbReference>